<dbReference type="AlphaFoldDB" id="A0ABD0X7N8"/>
<keyword evidence="5" id="KW-1185">Reference proteome</keyword>
<evidence type="ECO:0000259" key="3">
    <source>
        <dbReference type="Pfam" id="PF13837"/>
    </source>
</evidence>
<evidence type="ECO:0000313" key="4">
    <source>
        <dbReference type="EMBL" id="KAL1005008.1"/>
    </source>
</evidence>
<gene>
    <name evidence="4" type="ORF">UPYG_G00053330</name>
</gene>
<feature type="compositionally biased region" description="Low complexity" evidence="2">
    <location>
        <begin position="220"/>
        <end position="231"/>
    </location>
</feature>
<dbReference type="PANTHER" id="PTHR47595">
    <property type="entry name" value="HEAT SHOCK 70 KDA PROTEIN 14"/>
    <property type="match status" value="1"/>
</dbReference>
<dbReference type="EMBL" id="JAGEUA010000002">
    <property type="protein sequence ID" value="KAL1005008.1"/>
    <property type="molecule type" value="Genomic_DNA"/>
</dbReference>
<dbReference type="InterPro" id="IPR044822">
    <property type="entry name" value="Myb_DNA-bind_4"/>
</dbReference>
<feature type="region of interest" description="Disordered" evidence="2">
    <location>
        <begin position="163"/>
        <end position="270"/>
    </location>
</feature>
<dbReference type="Pfam" id="PF13837">
    <property type="entry name" value="Myb_DNA-bind_4"/>
    <property type="match status" value="1"/>
</dbReference>
<keyword evidence="1" id="KW-0175">Coiled coil</keyword>
<feature type="coiled-coil region" evidence="1">
    <location>
        <begin position="298"/>
        <end position="328"/>
    </location>
</feature>
<feature type="compositionally biased region" description="Low complexity" evidence="2">
    <location>
        <begin position="170"/>
        <end position="183"/>
    </location>
</feature>
<accession>A0ABD0X7N8</accession>
<name>A0ABD0X7N8_UMBPY</name>
<evidence type="ECO:0000256" key="2">
    <source>
        <dbReference type="SAM" id="MobiDB-lite"/>
    </source>
</evidence>
<evidence type="ECO:0000313" key="5">
    <source>
        <dbReference type="Proteomes" id="UP001557470"/>
    </source>
</evidence>
<proteinExistence type="predicted"/>
<dbReference type="Proteomes" id="UP001557470">
    <property type="component" value="Unassembled WGS sequence"/>
</dbReference>
<dbReference type="Gene3D" id="1.10.10.60">
    <property type="entry name" value="Homeodomain-like"/>
    <property type="match status" value="1"/>
</dbReference>
<comment type="caution">
    <text evidence="4">The sequence shown here is derived from an EMBL/GenBank/DDBJ whole genome shotgun (WGS) entry which is preliminary data.</text>
</comment>
<dbReference type="PANTHER" id="PTHR47595:SF1">
    <property type="entry name" value="MYB_SANT-LIKE DNA-BINDING DOMAIN-CONTAINING PROTEIN"/>
    <property type="match status" value="1"/>
</dbReference>
<sequence>GTAYIRCRQTRLKPRVHSSNWIYPQSSENIFFFTNNYKKARTMADSKTIRWSTEEVHTFLCLVAKESIQRELVKAIRNEKVYQELSQLMGTHGFQRSCRQCREKLKKLKSDYRSIKDSNGQKGSNRKTWKWFDQMDAIYKHRPANNGRTGGHDTATALMESLMEEDSISEESSPSSIIQQQDDLPSRPAVASTPETAPVVASTPLPSSAPQSKYYKNLSEESSPSSIIQQQDDAPSRPAAAPKPETAPVAASTLLPSSTPQIKEKRQREQDHIAVLREMQKSDVEQQELNRAQRDRHLQMALEDAARARELEAALRREENASAAAFNEAFLGKLSQLVQAMSRRPDNTQPLLDSLSFTDEDVWGTEKYVLGLKIERGVKEEEEDIILNGHKGSFSKKQA</sequence>
<evidence type="ECO:0000256" key="1">
    <source>
        <dbReference type="SAM" id="Coils"/>
    </source>
</evidence>
<protein>
    <recommendedName>
        <fullName evidence="3">Myb/SANT-like DNA-binding domain-containing protein</fullName>
    </recommendedName>
</protein>
<feature type="domain" description="Myb/SANT-like DNA-binding" evidence="3">
    <location>
        <begin position="50"/>
        <end position="138"/>
    </location>
</feature>
<organism evidence="4 5">
    <name type="scientific">Umbra pygmaea</name>
    <name type="common">Eastern mudminnow</name>
    <dbReference type="NCBI Taxonomy" id="75934"/>
    <lineage>
        <taxon>Eukaryota</taxon>
        <taxon>Metazoa</taxon>
        <taxon>Chordata</taxon>
        <taxon>Craniata</taxon>
        <taxon>Vertebrata</taxon>
        <taxon>Euteleostomi</taxon>
        <taxon>Actinopterygii</taxon>
        <taxon>Neopterygii</taxon>
        <taxon>Teleostei</taxon>
        <taxon>Protacanthopterygii</taxon>
        <taxon>Esociformes</taxon>
        <taxon>Umbridae</taxon>
        <taxon>Umbra</taxon>
    </lineage>
</organism>
<feature type="non-terminal residue" evidence="4">
    <location>
        <position position="1"/>
    </location>
</feature>
<reference evidence="4 5" key="1">
    <citation type="submission" date="2024-06" db="EMBL/GenBank/DDBJ databases">
        <authorList>
            <person name="Pan Q."/>
            <person name="Wen M."/>
            <person name="Jouanno E."/>
            <person name="Zahm M."/>
            <person name="Klopp C."/>
            <person name="Cabau C."/>
            <person name="Louis A."/>
            <person name="Berthelot C."/>
            <person name="Parey E."/>
            <person name="Roest Crollius H."/>
            <person name="Montfort J."/>
            <person name="Robinson-Rechavi M."/>
            <person name="Bouchez O."/>
            <person name="Lampietro C."/>
            <person name="Lopez Roques C."/>
            <person name="Donnadieu C."/>
            <person name="Postlethwait J."/>
            <person name="Bobe J."/>
            <person name="Verreycken H."/>
            <person name="Guiguen Y."/>
        </authorList>
    </citation>
    <scope>NUCLEOTIDE SEQUENCE [LARGE SCALE GENOMIC DNA]</scope>
    <source>
        <strain evidence="4">Up_M1</strain>
        <tissue evidence="4">Testis</tissue>
    </source>
</reference>